<protein>
    <submittedName>
        <fullName evidence="2">Uncharacterized protein</fullName>
    </submittedName>
</protein>
<dbReference type="AlphaFoldDB" id="A0A9N7Z7S2"/>
<organism evidence="2 3">
    <name type="scientific">Pleuronectes platessa</name>
    <name type="common">European plaice</name>
    <dbReference type="NCBI Taxonomy" id="8262"/>
    <lineage>
        <taxon>Eukaryota</taxon>
        <taxon>Metazoa</taxon>
        <taxon>Chordata</taxon>
        <taxon>Craniata</taxon>
        <taxon>Vertebrata</taxon>
        <taxon>Euteleostomi</taxon>
        <taxon>Actinopterygii</taxon>
        <taxon>Neopterygii</taxon>
        <taxon>Teleostei</taxon>
        <taxon>Neoteleostei</taxon>
        <taxon>Acanthomorphata</taxon>
        <taxon>Carangaria</taxon>
        <taxon>Pleuronectiformes</taxon>
        <taxon>Pleuronectoidei</taxon>
        <taxon>Pleuronectidae</taxon>
        <taxon>Pleuronectes</taxon>
    </lineage>
</organism>
<dbReference type="EMBL" id="CADEAL010004178">
    <property type="protein sequence ID" value="CAB1453601.1"/>
    <property type="molecule type" value="Genomic_DNA"/>
</dbReference>
<evidence type="ECO:0000313" key="2">
    <source>
        <dbReference type="EMBL" id="CAB1453601.1"/>
    </source>
</evidence>
<proteinExistence type="predicted"/>
<comment type="caution">
    <text evidence="2">The sequence shown here is derived from an EMBL/GenBank/DDBJ whole genome shotgun (WGS) entry which is preliminary data.</text>
</comment>
<dbReference type="Proteomes" id="UP001153269">
    <property type="component" value="Unassembled WGS sequence"/>
</dbReference>
<feature type="region of interest" description="Disordered" evidence="1">
    <location>
        <begin position="1"/>
        <end position="100"/>
    </location>
</feature>
<keyword evidence="3" id="KW-1185">Reference proteome</keyword>
<feature type="compositionally biased region" description="Basic residues" evidence="1">
    <location>
        <begin position="1"/>
        <end position="18"/>
    </location>
</feature>
<evidence type="ECO:0000313" key="3">
    <source>
        <dbReference type="Proteomes" id="UP001153269"/>
    </source>
</evidence>
<feature type="compositionally biased region" description="Polar residues" evidence="1">
    <location>
        <begin position="42"/>
        <end position="62"/>
    </location>
</feature>
<gene>
    <name evidence="2" type="ORF">PLEPLA_LOCUS41357</name>
</gene>
<evidence type="ECO:0000256" key="1">
    <source>
        <dbReference type="SAM" id="MobiDB-lite"/>
    </source>
</evidence>
<name>A0A9N7Z7S2_PLEPL</name>
<accession>A0A9N7Z7S2</accession>
<dbReference type="PROSITE" id="PS51257">
    <property type="entry name" value="PROKAR_LIPOPROTEIN"/>
    <property type="match status" value="1"/>
</dbReference>
<reference evidence="2" key="1">
    <citation type="submission" date="2020-03" db="EMBL/GenBank/DDBJ databases">
        <authorList>
            <person name="Weist P."/>
        </authorList>
    </citation>
    <scope>NUCLEOTIDE SEQUENCE</scope>
</reference>
<sequence>MSSRRRERKKDGKKRRKERLATISGATVACLPRGHPGRSLLSPGTASLQRTEASATPASLQPSPIIPPLYSALERDGPPRHRRGQKLNRPNLASDPGAATRPLGGGLQCIPGPPISVLPLILFSPSSEVEQTLFSLSRFNQTVESITSNLTSTCYGTPMTSCLPPPHGPLYLDS</sequence>